<dbReference type="Pfam" id="PF09350">
    <property type="entry name" value="DJC28_CD"/>
    <property type="match status" value="1"/>
</dbReference>
<dbReference type="InterPro" id="IPR018961">
    <property type="entry name" value="DnaJ_homolog_subfam-C_membr-28"/>
</dbReference>
<evidence type="ECO:0000256" key="2">
    <source>
        <dbReference type="SAM" id="MobiDB-lite"/>
    </source>
</evidence>
<feature type="region of interest" description="Disordered" evidence="2">
    <location>
        <begin position="1"/>
        <end position="30"/>
    </location>
</feature>
<evidence type="ECO:0000313" key="5">
    <source>
        <dbReference type="Proteomes" id="UP000290365"/>
    </source>
</evidence>
<dbReference type="KEGG" id="kbs:EPA93_42535"/>
<dbReference type="OrthoDB" id="9798476at2"/>
<evidence type="ECO:0000256" key="1">
    <source>
        <dbReference type="SAM" id="Coils"/>
    </source>
</evidence>
<accession>A0A4P6K2Q0</accession>
<feature type="compositionally biased region" description="Basic and acidic residues" evidence="2">
    <location>
        <begin position="1"/>
        <end position="15"/>
    </location>
</feature>
<protein>
    <submittedName>
        <fullName evidence="4">DUF1992 domain-containing protein</fullName>
    </submittedName>
</protein>
<dbReference type="Proteomes" id="UP000290365">
    <property type="component" value="Chromosome"/>
</dbReference>
<name>A0A4P6K2Q0_KTERU</name>
<gene>
    <name evidence="4" type="ORF">EPA93_42535</name>
</gene>
<dbReference type="RefSeq" id="WP_129893374.1">
    <property type="nucleotide sequence ID" value="NZ_CP035758.1"/>
</dbReference>
<keyword evidence="5" id="KW-1185">Reference proteome</keyword>
<dbReference type="AlphaFoldDB" id="A0A4P6K2Q0"/>
<dbReference type="InterPro" id="IPR052573">
    <property type="entry name" value="DnaJ_C_subfamily_28"/>
</dbReference>
<evidence type="ECO:0000259" key="3">
    <source>
        <dbReference type="Pfam" id="PF09350"/>
    </source>
</evidence>
<reference evidence="4 5" key="1">
    <citation type="submission" date="2019-01" db="EMBL/GenBank/DDBJ databases">
        <title>Ktedonosporobacter rubrisoli SCAWS-G2.</title>
        <authorList>
            <person name="Huang Y."/>
            <person name="Yan B."/>
        </authorList>
    </citation>
    <scope>NUCLEOTIDE SEQUENCE [LARGE SCALE GENOMIC DNA]</scope>
    <source>
        <strain evidence="4 5">SCAWS-G2</strain>
    </source>
</reference>
<sequence>MDFVDWRKSSDKMKIGQEQAEESAGPKRRGKNFAHYIEEQIYEAQVRGDFSNLPGEGKPLQLDDDSAAGDMALSYHVLKSHGFAPAEIELAKEIRTEMARAEKKLAKVMHQSKALRTRRVPPFPSEKRSFNIIAGNAAAEYEKTLRGLNRKIMTLNLSTPTAMHQKFIEVEKHMQDFWAACPLFEDVTTPS</sequence>
<organism evidence="4 5">
    <name type="scientific">Ktedonosporobacter rubrisoli</name>
    <dbReference type="NCBI Taxonomy" id="2509675"/>
    <lineage>
        <taxon>Bacteria</taxon>
        <taxon>Bacillati</taxon>
        <taxon>Chloroflexota</taxon>
        <taxon>Ktedonobacteria</taxon>
        <taxon>Ktedonobacterales</taxon>
        <taxon>Ktedonosporobacteraceae</taxon>
        <taxon>Ktedonosporobacter</taxon>
    </lineage>
</organism>
<feature type="domain" description="DnaJ homologue subfamily C member 28 conserved" evidence="3">
    <location>
        <begin position="37"/>
        <end position="100"/>
    </location>
</feature>
<keyword evidence="1" id="KW-0175">Coiled coil</keyword>
<evidence type="ECO:0000313" key="4">
    <source>
        <dbReference type="EMBL" id="QBD82305.1"/>
    </source>
</evidence>
<dbReference type="EMBL" id="CP035758">
    <property type="protein sequence ID" value="QBD82305.1"/>
    <property type="molecule type" value="Genomic_DNA"/>
</dbReference>
<feature type="coiled-coil region" evidence="1">
    <location>
        <begin position="91"/>
        <end position="158"/>
    </location>
</feature>
<proteinExistence type="predicted"/>
<dbReference type="PANTHER" id="PTHR39158">
    <property type="entry name" value="OS08G0560600 PROTEIN"/>
    <property type="match status" value="1"/>
</dbReference>
<dbReference type="PANTHER" id="PTHR39158:SF1">
    <property type="entry name" value="DNAJ HOMOLOG SUBFAMILY C MEMBER 28"/>
    <property type="match status" value="1"/>
</dbReference>